<evidence type="ECO:0000256" key="1">
    <source>
        <dbReference type="ARBA" id="ARBA00000900"/>
    </source>
</evidence>
<evidence type="ECO:0000313" key="8">
    <source>
        <dbReference type="EMBL" id="KAE8022191.1"/>
    </source>
</evidence>
<protein>
    <recommendedName>
        <fullName evidence="2">RING-type E3 ubiquitin transferase</fullName>
        <ecNumber evidence="2">2.3.2.27</ecNumber>
    </recommendedName>
</protein>
<dbReference type="OrthoDB" id="4348522at2759"/>
<dbReference type="InterPro" id="IPR013083">
    <property type="entry name" value="Znf_RING/FYVE/PHD"/>
</dbReference>
<evidence type="ECO:0000259" key="7">
    <source>
        <dbReference type="PROSITE" id="PS50089"/>
    </source>
</evidence>
<organism evidence="8 9">
    <name type="scientific">Carpinus fangiana</name>
    <dbReference type="NCBI Taxonomy" id="176857"/>
    <lineage>
        <taxon>Eukaryota</taxon>
        <taxon>Viridiplantae</taxon>
        <taxon>Streptophyta</taxon>
        <taxon>Embryophyta</taxon>
        <taxon>Tracheophyta</taxon>
        <taxon>Spermatophyta</taxon>
        <taxon>Magnoliopsida</taxon>
        <taxon>eudicotyledons</taxon>
        <taxon>Gunneridae</taxon>
        <taxon>Pentapetalae</taxon>
        <taxon>rosids</taxon>
        <taxon>fabids</taxon>
        <taxon>Fagales</taxon>
        <taxon>Betulaceae</taxon>
        <taxon>Carpinus</taxon>
    </lineage>
</organism>
<evidence type="ECO:0000256" key="6">
    <source>
        <dbReference type="PROSITE-ProRule" id="PRU00175"/>
    </source>
</evidence>
<keyword evidence="4 6" id="KW-0863">Zinc-finger</keyword>
<evidence type="ECO:0000256" key="3">
    <source>
        <dbReference type="ARBA" id="ARBA00022723"/>
    </source>
</evidence>
<keyword evidence="5" id="KW-0862">Zinc</keyword>
<reference evidence="8 9" key="1">
    <citation type="submission" date="2019-06" db="EMBL/GenBank/DDBJ databases">
        <title>A chromosomal-level reference genome of Carpinus fangiana (Coryloideae, Betulaceae).</title>
        <authorList>
            <person name="Yang X."/>
            <person name="Wang Z."/>
            <person name="Zhang L."/>
            <person name="Hao G."/>
            <person name="Liu J."/>
            <person name="Yang Y."/>
        </authorList>
    </citation>
    <scope>NUCLEOTIDE SEQUENCE [LARGE SCALE GENOMIC DNA]</scope>
    <source>
        <strain evidence="8">Cfa_2016G</strain>
        <tissue evidence="8">Leaf</tissue>
    </source>
</reference>
<evidence type="ECO:0000256" key="2">
    <source>
        <dbReference type="ARBA" id="ARBA00012483"/>
    </source>
</evidence>
<dbReference type="EC" id="2.3.2.27" evidence="2"/>
<proteinExistence type="predicted"/>
<dbReference type="SMART" id="SM00184">
    <property type="entry name" value="RING"/>
    <property type="match status" value="1"/>
</dbReference>
<feature type="domain" description="RING-type" evidence="7">
    <location>
        <begin position="194"/>
        <end position="235"/>
    </location>
</feature>
<dbReference type="GO" id="GO:0016567">
    <property type="term" value="P:protein ubiquitination"/>
    <property type="evidence" value="ECO:0007669"/>
    <property type="project" value="TreeGrafter"/>
</dbReference>
<dbReference type="PANTHER" id="PTHR15710:SF196">
    <property type="entry name" value="F6A14.12 PROTEIN-RELATED"/>
    <property type="match status" value="1"/>
</dbReference>
<dbReference type="Gene3D" id="3.30.40.10">
    <property type="entry name" value="Zinc/RING finger domain, C3HC4 (zinc finger)"/>
    <property type="match status" value="1"/>
</dbReference>
<keyword evidence="9" id="KW-1185">Reference proteome</keyword>
<dbReference type="AlphaFoldDB" id="A0A5N6R0F2"/>
<dbReference type="EMBL" id="CM017323">
    <property type="protein sequence ID" value="KAE8022191.1"/>
    <property type="molecule type" value="Genomic_DNA"/>
</dbReference>
<dbReference type="CDD" id="cd16454">
    <property type="entry name" value="RING-H2_PA-TM-RING"/>
    <property type="match status" value="1"/>
</dbReference>
<dbReference type="GO" id="GO:0008270">
    <property type="term" value="F:zinc ion binding"/>
    <property type="evidence" value="ECO:0007669"/>
    <property type="project" value="UniProtKB-KW"/>
</dbReference>
<dbReference type="PROSITE" id="PS50089">
    <property type="entry name" value="ZF_RING_2"/>
    <property type="match status" value="1"/>
</dbReference>
<keyword evidence="3" id="KW-0479">Metal-binding</keyword>
<dbReference type="SUPFAM" id="SSF57850">
    <property type="entry name" value="RING/U-box"/>
    <property type="match status" value="1"/>
</dbReference>
<dbReference type="GO" id="GO:0061630">
    <property type="term" value="F:ubiquitin protein ligase activity"/>
    <property type="evidence" value="ECO:0007669"/>
    <property type="project" value="UniProtKB-EC"/>
</dbReference>
<sequence>MSSGNRSYDYSFRFRVWDFRRIQSIEDLSNSRPHAPDEVPIEFRATEYLKIKKPIGDDYRQVSVAQARSRTRSKTFWVPKGVALLSDGGASMLSLLSDVGAPAEHQEAVSRDISSAAAARSVGMGTSPIVVTFQHTTLVVVEDDDDDESDDMMDMGLRESMAVDVARPIPATRSAIEGLEKVTFEDGLQSIGQCIICTEEFEGGLELTRLPCSHVYHGDCIVKWLEKSHRCPLCRYPLPYVRLIFACPFSCIFIDPRSYKSSFKCIAKNSSGEAIVKSKREGLYIDKRGKWRGFNPKKLSRQRSNAKLYTHIYVLQSIQIFDASSFYRWLFKYGSGFVDKIFPVLSPIA</sequence>
<evidence type="ECO:0000256" key="5">
    <source>
        <dbReference type="ARBA" id="ARBA00022833"/>
    </source>
</evidence>
<evidence type="ECO:0000313" key="9">
    <source>
        <dbReference type="Proteomes" id="UP000327013"/>
    </source>
</evidence>
<dbReference type="Pfam" id="PF13639">
    <property type="entry name" value="zf-RING_2"/>
    <property type="match status" value="1"/>
</dbReference>
<accession>A0A5N6R0F2</accession>
<name>A0A5N6R0F2_9ROSI</name>
<dbReference type="Proteomes" id="UP000327013">
    <property type="component" value="Chromosome 3"/>
</dbReference>
<dbReference type="GO" id="GO:0005737">
    <property type="term" value="C:cytoplasm"/>
    <property type="evidence" value="ECO:0007669"/>
    <property type="project" value="TreeGrafter"/>
</dbReference>
<evidence type="ECO:0000256" key="4">
    <source>
        <dbReference type="ARBA" id="ARBA00022771"/>
    </source>
</evidence>
<gene>
    <name evidence="8" type="ORF">FH972_008015</name>
</gene>
<comment type="catalytic activity">
    <reaction evidence="1">
        <text>S-ubiquitinyl-[E2 ubiquitin-conjugating enzyme]-L-cysteine + [acceptor protein]-L-lysine = [E2 ubiquitin-conjugating enzyme]-L-cysteine + N(6)-ubiquitinyl-[acceptor protein]-L-lysine.</text>
        <dbReference type="EC" id="2.3.2.27"/>
    </reaction>
</comment>
<dbReference type="PANTHER" id="PTHR15710">
    <property type="entry name" value="E3 UBIQUITIN-PROTEIN LIGASE PRAJA"/>
    <property type="match status" value="1"/>
</dbReference>
<dbReference type="InterPro" id="IPR001841">
    <property type="entry name" value="Znf_RING"/>
</dbReference>